<dbReference type="InterPro" id="IPR029447">
    <property type="entry name" value="DUF4439"/>
</dbReference>
<dbReference type="SUPFAM" id="SSF47240">
    <property type="entry name" value="Ferritin-like"/>
    <property type="match status" value="1"/>
</dbReference>
<comment type="caution">
    <text evidence="3">The sequence shown here is derived from an EMBL/GenBank/DDBJ whole genome shotgun (WGS) entry which is preliminary data.</text>
</comment>
<organism evidence="3 4">
    <name type="scientific">Tenggerimyces flavus</name>
    <dbReference type="NCBI Taxonomy" id="1708749"/>
    <lineage>
        <taxon>Bacteria</taxon>
        <taxon>Bacillati</taxon>
        <taxon>Actinomycetota</taxon>
        <taxon>Actinomycetes</taxon>
        <taxon>Propionibacteriales</taxon>
        <taxon>Nocardioidaceae</taxon>
        <taxon>Tenggerimyces</taxon>
    </lineage>
</organism>
<feature type="domain" description="DUF4439" evidence="2">
    <location>
        <begin position="10"/>
        <end position="142"/>
    </location>
</feature>
<name>A0ABV7YEA2_9ACTN</name>
<feature type="compositionally biased region" description="Pro residues" evidence="1">
    <location>
        <begin position="148"/>
        <end position="164"/>
    </location>
</feature>
<dbReference type="EMBL" id="JBHRZH010000015">
    <property type="protein sequence ID" value="MFC3762384.1"/>
    <property type="molecule type" value="Genomic_DNA"/>
</dbReference>
<proteinExistence type="predicted"/>
<dbReference type="Proteomes" id="UP001595699">
    <property type="component" value="Unassembled WGS sequence"/>
</dbReference>
<evidence type="ECO:0000313" key="4">
    <source>
        <dbReference type="Proteomes" id="UP001595699"/>
    </source>
</evidence>
<keyword evidence="4" id="KW-1185">Reference proteome</keyword>
<dbReference type="Pfam" id="PF14530">
    <property type="entry name" value="DUF4439"/>
    <property type="match status" value="1"/>
</dbReference>
<reference evidence="4" key="1">
    <citation type="journal article" date="2019" name="Int. J. Syst. Evol. Microbiol.">
        <title>The Global Catalogue of Microorganisms (GCM) 10K type strain sequencing project: providing services to taxonomists for standard genome sequencing and annotation.</title>
        <authorList>
            <consortium name="The Broad Institute Genomics Platform"/>
            <consortium name="The Broad Institute Genome Sequencing Center for Infectious Disease"/>
            <person name="Wu L."/>
            <person name="Ma J."/>
        </authorList>
    </citation>
    <scope>NUCLEOTIDE SEQUENCE [LARGE SCALE GENOMIC DNA]</scope>
    <source>
        <strain evidence="4">CGMCC 4.7241</strain>
    </source>
</reference>
<evidence type="ECO:0000313" key="3">
    <source>
        <dbReference type="EMBL" id="MFC3762384.1"/>
    </source>
</evidence>
<evidence type="ECO:0000256" key="1">
    <source>
        <dbReference type="SAM" id="MobiDB-lite"/>
    </source>
</evidence>
<gene>
    <name evidence="3" type="ORF">ACFOUW_16200</name>
</gene>
<dbReference type="RefSeq" id="WP_205118680.1">
    <property type="nucleotide sequence ID" value="NZ_JAFBCM010000001.1"/>
</dbReference>
<dbReference type="CDD" id="cd00657">
    <property type="entry name" value="Ferritin_like"/>
    <property type="match status" value="1"/>
</dbReference>
<evidence type="ECO:0000259" key="2">
    <source>
        <dbReference type="Pfam" id="PF14530"/>
    </source>
</evidence>
<sequence>MPTEQQELDALQAALEGEHASVWAYGVLGPRLGRKSEEALALSMYGAHRVLRDSLAALVQARGSEPAAAAASYTLPFEVDDRASARTLALRIEERSADLYGDLVAAATTPELRAKAATALAGAELRRLQWGGTPHAFPGMPERRTAPPTTPPPTPTSPPPTPPR</sequence>
<feature type="region of interest" description="Disordered" evidence="1">
    <location>
        <begin position="130"/>
        <end position="164"/>
    </location>
</feature>
<accession>A0ABV7YEA2</accession>
<dbReference type="InterPro" id="IPR012347">
    <property type="entry name" value="Ferritin-like"/>
</dbReference>
<dbReference type="InterPro" id="IPR009078">
    <property type="entry name" value="Ferritin-like_SF"/>
</dbReference>
<dbReference type="Gene3D" id="1.20.1260.10">
    <property type="match status" value="1"/>
</dbReference>
<protein>
    <submittedName>
        <fullName evidence="3">Ferritin-like domain-containing protein</fullName>
    </submittedName>
</protein>